<organism evidence="4">
    <name type="scientific">Selaginella moellendorffii</name>
    <name type="common">Spikemoss</name>
    <dbReference type="NCBI Taxonomy" id="88036"/>
    <lineage>
        <taxon>Eukaryota</taxon>
        <taxon>Viridiplantae</taxon>
        <taxon>Streptophyta</taxon>
        <taxon>Embryophyta</taxon>
        <taxon>Tracheophyta</taxon>
        <taxon>Lycopodiopsida</taxon>
        <taxon>Selaginellales</taxon>
        <taxon>Selaginellaceae</taxon>
        <taxon>Selaginella</taxon>
    </lineage>
</organism>
<dbReference type="Pfam" id="PF01535">
    <property type="entry name" value="PPR"/>
    <property type="match status" value="2"/>
</dbReference>
<keyword evidence="4" id="KW-1185">Reference proteome</keyword>
<feature type="non-terminal residue" evidence="3">
    <location>
        <position position="127"/>
    </location>
</feature>
<feature type="repeat" description="PPR" evidence="2">
    <location>
        <begin position="37"/>
        <end position="71"/>
    </location>
</feature>
<dbReference type="KEGG" id="smo:SELMODRAFT_114047"/>
<name>D8SCA4_SELML</name>
<evidence type="ECO:0000256" key="1">
    <source>
        <dbReference type="ARBA" id="ARBA00022737"/>
    </source>
</evidence>
<evidence type="ECO:0000256" key="2">
    <source>
        <dbReference type="PROSITE-ProRule" id="PRU00708"/>
    </source>
</evidence>
<dbReference type="eggNOG" id="KOG4197">
    <property type="taxonomic scope" value="Eukaryota"/>
</dbReference>
<protein>
    <recommendedName>
        <fullName evidence="5">Pentacotripeptide-repeat region of PRORP domain-containing protein</fullName>
    </recommendedName>
</protein>
<evidence type="ECO:0000313" key="4">
    <source>
        <dbReference type="Proteomes" id="UP000001514"/>
    </source>
</evidence>
<dbReference type="HOGENOM" id="CLU_1976281_0_0_1"/>
<proteinExistence type="predicted"/>
<dbReference type="Gene3D" id="1.25.40.10">
    <property type="entry name" value="Tetratricopeptide repeat domain"/>
    <property type="match status" value="1"/>
</dbReference>
<dbReference type="Proteomes" id="UP000001514">
    <property type="component" value="Unassembled WGS sequence"/>
</dbReference>
<dbReference type="NCBIfam" id="TIGR00756">
    <property type="entry name" value="PPR"/>
    <property type="match status" value="2"/>
</dbReference>
<dbReference type="GO" id="GO:0003723">
    <property type="term" value="F:RNA binding"/>
    <property type="evidence" value="ECO:0007669"/>
    <property type="project" value="InterPro"/>
</dbReference>
<dbReference type="EMBL" id="GL377612">
    <property type="protein sequence ID" value="EFJ17824.1"/>
    <property type="molecule type" value="Genomic_DNA"/>
</dbReference>
<dbReference type="InterPro" id="IPR011990">
    <property type="entry name" value="TPR-like_helical_dom_sf"/>
</dbReference>
<evidence type="ECO:0008006" key="5">
    <source>
        <dbReference type="Google" id="ProtNLM"/>
    </source>
</evidence>
<dbReference type="InterPro" id="IPR002885">
    <property type="entry name" value="PPR_rpt"/>
</dbReference>
<evidence type="ECO:0000313" key="3">
    <source>
        <dbReference type="EMBL" id="EFJ17824.1"/>
    </source>
</evidence>
<reference evidence="3 4" key="1">
    <citation type="journal article" date="2011" name="Science">
        <title>The Selaginella genome identifies genetic changes associated with the evolution of vascular plants.</title>
        <authorList>
            <person name="Banks J.A."/>
            <person name="Nishiyama T."/>
            <person name="Hasebe M."/>
            <person name="Bowman J.L."/>
            <person name="Gribskov M."/>
            <person name="dePamphilis C."/>
            <person name="Albert V.A."/>
            <person name="Aono N."/>
            <person name="Aoyama T."/>
            <person name="Ambrose B.A."/>
            <person name="Ashton N.W."/>
            <person name="Axtell M.J."/>
            <person name="Barker E."/>
            <person name="Barker M.S."/>
            <person name="Bennetzen J.L."/>
            <person name="Bonawitz N.D."/>
            <person name="Chapple C."/>
            <person name="Cheng C."/>
            <person name="Correa L.G."/>
            <person name="Dacre M."/>
            <person name="DeBarry J."/>
            <person name="Dreyer I."/>
            <person name="Elias M."/>
            <person name="Engstrom E.M."/>
            <person name="Estelle M."/>
            <person name="Feng L."/>
            <person name="Finet C."/>
            <person name="Floyd S.K."/>
            <person name="Frommer W.B."/>
            <person name="Fujita T."/>
            <person name="Gramzow L."/>
            <person name="Gutensohn M."/>
            <person name="Harholt J."/>
            <person name="Hattori M."/>
            <person name="Heyl A."/>
            <person name="Hirai T."/>
            <person name="Hiwatashi Y."/>
            <person name="Ishikawa M."/>
            <person name="Iwata M."/>
            <person name="Karol K.G."/>
            <person name="Koehler B."/>
            <person name="Kolukisaoglu U."/>
            <person name="Kubo M."/>
            <person name="Kurata T."/>
            <person name="Lalonde S."/>
            <person name="Li K."/>
            <person name="Li Y."/>
            <person name="Litt A."/>
            <person name="Lyons E."/>
            <person name="Manning G."/>
            <person name="Maruyama T."/>
            <person name="Michael T.P."/>
            <person name="Mikami K."/>
            <person name="Miyazaki S."/>
            <person name="Morinaga S."/>
            <person name="Murata T."/>
            <person name="Mueller-Roeber B."/>
            <person name="Nelson D.R."/>
            <person name="Obara M."/>
            <person name="Oguri Y."/>
            <person name="Olmstead R.G."/>
            <person name="Onodera N."/>
            <person name="Petersen B.L."/>
            <person name="Pils B."/>
            <person name="Prigge M."/>
            <person name="Rensing S.A."/>
            <person name="Riano-Pachon D.M."/>
            <person name="Roberts A.W."/>
            <person name="Sato Y."/>
            <person name="Scheller H.V."/>
            <person name="Schulz B."/>
            <person name="Schulz C."/>
            <person name="Shakirov E.V."/>
            <person name="Shibagaki N."/>
            <person name="Shinohara N."/>
            <person name="Shippen D.E."/>
            <person name="Soerensen I."/>
            <person name="Sotooka R."/>
            <person name="Sugimoto N."/>
            <person name="Sugita M."/>
            <person name="Sumikawa N."/>
            <person name="Tanurdzic M."/>
            <person name="Theissen G."/>
            <person name="Ulvskov P."/>
            <person name="Wakazuki S."/>
            <person name="Weng J.K."/>
            <person name="Willats W.W."/>
            <person name="Wipf D."/>
            <person name="Wolf P.G."/>
            <person name="Yang L."/>
            <person name="Zimmer A.D."/>
            <person name="Zhu Q."/>
            <person name="Mitros T."/>
            <person name="Hellsten U."/>
            <person name="Loque D."/>
            <person name="Otillar R."/>
            <person name="Salamov A."/>
            <person name="Schmutz J."/>
            <person name="Shapiro H."/>
            <person name="Lindquist E."/>
            <person name="Lucas S."/>
            <person name="Rokhsar D."/>
            <person name="Grigoriev I.V."/>
        </authorList>
    </citation>
    <scope>NUCLEOTIDE SEQUENCE [LARGE SCALE GENOMIC DNA]</scope>
</reference>
<sequence>MTERCNRSLGTMLITAYGKCGLPDAAVSVFRGLRRQNEQGWTAAIVAMAENGRHRDAFNLFRDMILDGSPPLPVTYTEVLKACGEMGGLKEAKLVHFCLATSRWRSHLPVVNQLIDTYDKVGGIEEA</sequence>
<dbReference type="PROSITE" id="PS51375">
    <property type="entry name" value="PPR"/>
    <property type="match status" value="1"/>
</dbReference>
<dbReference type="AlphaFoldDB" id="D8SCA4"/>
<dbReference type="Gramene" id="EFJ17824">
    <property type="protein sequence ID" value="EFJ17824"/>
    <property type="gene ID" value="SELMODRAFT_114047"/>
</dbReference>
<dbReference type="InterPro" id="IPR046960">
    <property type="entry name" value="PPR_At4g14850-like_plant"/>
</dbReference>
<dbReference type="PANTHER" id="PTHR47926">
    <property type="entry name" value="PENTATRICOPEPTIDE REPEAT-CONTAINING PROTEIN"/>
    <property type="match status" value="1"/>
</dbReference>
<dbReference type="InParanoid" id="D8SCA4"/>
<dbReference type="GO" id="GO:0009451">
    <property type="term" value="P:RNA modification"/>
    <property type="evidence" value="ECO:0007669"/>
    <property type="project" value="InterPro"/>
</dbReference>
<gene>
    <name evidence="3" type="ORF">SELMODRAFT_114047</name>
</gene>
<keyword evidence="1" id="KW-0677">Repeat</keyword>
<accession>D8SCA4</accession>
<dbReference type="PANTHER" id="PTHR47926:SF411">
    <property type="entry name" value="PENTATRICOPEPTIDE REPEAT-CONTAINING PROTEIN"/>
    <property type="match status" value="1"/>
</dbReference>